<keyword evidence="1" id="KW-1133">Transmembrane helix</keyword>
<dbReference type="AlphaFoldDB" id="A0A1G2C8B6"/>
<feature type="non-terminal residue" evidence="2">
    <location>
        <position position="1"/>
    </location>
</feature>
<evidence type="ECO:0000256" key="1">
    <source>
        <dbReference type="SAM" id="Phobius"/>
    </source>
</evidence>
<proteinExistence type="predicted"/>
<protein>
    <recommendedName>
        <fullName evidence="4">Phage holin family protein</fullName>
    </recommendedName>
</protein>
<keyword evidence="1" id="KW-0472">Membrane</keyword>
<feature type="transmembrane region" description="Helical" evidence="1">
    <location>
        <begin position="18"/>
        <end position="35"/>
    </location>
</feature>
<sequence length="101" mass="10899">LFVADKYVSGFVLAANDLKTFAIIALILTALNFILKPILKLLLGPIIILTLGLGAILVNAVILKVLDFLSPALTIQGLVALLYATIIVSIINVLFHFLTRK</sequence>
<evidence type="ECO:0000313" key="2">
    <source>
        <dbReference type="EMBL" id="OGY97466.1"/>
    </source>
</evidence>
<evidence type="ECO:0008006" key="4">
    <source>
        <dbReference type="Google" id="ProtNLM"/>
    </source>
</evidence>
<organism evidence="2 3">
    <name type="scientific">Candidatus Liptonbacteria bacterium RIFCSPHIGHO2_01_FULL_57_28</name>
    <dbReference type="NCBI Taxonomy" id="1798647"/>
    <lineage>
        <taxon>Bacteria</taxon>
        <taxon>Candidatus Liptoniibacteriota</taxon>
    </lineage>
</organism>
<dbReference type="Pfam" id="PF04020">
    <property type="entry name" value="Phage_holin_4_2"/>
    <property type="match status" value="1"/>
</dbReference>
<comment type="caution">
    <text evidence="2">The sequence shown here is derived from an EMBL/GenBank/DDBJ whole genome shotgun (WGS) entry which is preliminary data.</text>
</comment>
<dbReference type="PANTHER" id="PTHR37309:SF1">
    <property type="entry name" value="SLR0284 PROTEIN"/>
    <property type="match status" value="1"/>
</dbReference>
<feature type="transmembrane region" description="Helical" evidence="1">
    <location>
        <begin position="75"/>
        <end position="98"/>
    </location>
</feature>
<accession>A0A1G2C8B6</accession>
<dbReference type="STRING" id="1798647.A2855_00165"/>
<feature type="transmembrane region" description="Helical" evidence="1">
    <location>
        <begin position="42"/>
        <end position="63"/>
    </location>
</feature>
<name>A0A1G2C8B6_9BACT</name>
<dbReference type="InterPro" id="IPR007165">
    <property type="entry name" value="Phage_holin_4_2"/>
</dbReference>
<reference evidence="2 3" key="1">
    <citation type="journal article" date="2016" name="Nat. Commun.">
        <title>Thousands of microbial genomes shed light on interconnected biogeochemical processes in an aquifer system.</title>
        <authorList>
            <person name="Anantharaman K."/>
            <person name="Brown C.T."/>
            <person name="Hug L.A."/>
            <person name="Sharon I."/>
            <person name="Castelle C.J."/>
            <person name="Probst A.J."/>
            <person name="Thomas B.C."/>
            <person name="Singh A."/>
            <person name="Wilkins M.J."/>
            <person name="Karaoz U."/>
            <person name="Brodie E.L."/>
            <person name="Williams K.H."/>
            <person name="Hubbard S.S."/>
            <person name="Banfield J.F."/>
        </authorList>
    </citation>
    <scope>NUCLEOTIDE SEQUENCE [LARGE SCALE GENOMIC DNA]</scope>
</reference>
<dbReference type="PANTHER" id="PTHR37309">
    <property type="entry name" value="SLR0284 PROTEIN"/>
    <property type="match status" value="1"/>
</dbReference>
<keyword evidence="1" id="KW-0812">Transmembrane</keyword>
<gene>
    <name evidence="2" type="ORF">A2855_00165</name>
</gene>
<dbReference type="Proteomes" id="UP000179059">
    <property type="component" value="Unassembled WGS sequence"/>
</dbReference>
<dbReference type="EMBL" id="MHKX01000033">
    <property type="protein sequence ID" value="OGY97466.1"/>
    <property type="molecule type" value="Genomic_DNA"/>
</dbReference>
<evidence type="ECO:0000313" key="3">
    <source>
        <dbReference type="Proteomes" id="UP000179059"/>
    </source>
</evidence>